<reference evidence="3" key="1">
    <citation type="submission" date="2010-07" db="EMBL/GenBank/DDBJ databases">
        <title>The genome sequence of Gaeumannomyces graminis var. tritici strain R3-111a-1.</title>
        <authorList>
            <consortium name="The Broad Institute Genome Sequencing Platform"/>
            <person name="Ma L.-J."/>
            <person name="Dead R."/>
            <person name="Young S."/>
            <person name="Zeng Q."/>
            <person name="Koehrsen M."/>
            <person name="Alvarado L."/>
            <person name="Berlin A."/>
            <person name="Chapman S.B."/>
            <person name="Chen Z."/>
            <person name="Freedman E."/>
            <person name="Gellesch M."/>
            <person name="Goldberg J."/>
            <person name="Griggs A."/>
            <person name="Gujja S."/>
            <person name="Heilman E.R."/>
            <person name="Heiman D."/>
            <person name="Hepburn T."/>
            <person name="Howarth C."/>
            <person name="Jen D."/>
            <person name="Larson L."/>
            <person name="Mehta T."/>
            <person name="Neiman D."/>
            <person name="Pearson M."/>
            <person name="Roberts A."/>
            <person name="Saif S."/>
            <person name="Shea T."/>
            <person name="Shenoy N."/>
            <person name="Sisk P."/>
            <person name="Stolte C."/>
            <person name="Sykes S."/>
            <person name="Walk T."/>
            <person name="White J."/>
            <person name="Yandava C."/>
            <person name="Haas B."/>
            <person name="Nusbaum C."/>
            <person name="Birren B."/>
        </authorList>
    </citation>
    <scope>NUCLEOTIDE SEQUENCE [LARGE SCALE GENOMIC DNA]</scope>
    <source>
        <strain evidence="3">R3-111a-1</strain>
    </source>
</reference>
<sequence>MFCSSIERLYVWTIPPRTDIHHQISANPYIYIISNPNQEPLLYQHHPRTMNTWLSVHIGAIVDSRCSFSNLIESTSALIKPASTTELEGWVQFVIPSPPLMNPVLRTLAVDFSTMGATVDGVRVLLGGAEGFSMRDMHAIQSFSHEIVSRTAIHKNKGIAVSVLAKFMNMSSSCRFQSVAIEV</sequence>
<reference evidence="1" key="3">
    <citation type="submission" date="2010-09" db="EMBL/GenBank/DDBJ databases">
        <title>Annotation of Gaeumannomyces graminis var. tritici R3-111a-1.</title>
        <authorList>
            <consortium name="The Broad Institute Genome Sequencing Platform"/>
            <person name="Ma L.-J."/>
            <person name="Dead R."/>
            <person name="Young S.K."/>
            <person name="Zeng Q."/>
            <person name="Gargeya S."/>
            <person name="Fitzgerald M."/>
            <person name="Haas B."/>
            <person name="Abouelleil A."/>
            <person name="Alvarado L."/>
            <person name="Arachchi H.M."/>
            <person name="Berlin A."/>
            <person name="Brown A."/>
            <person name="Chapman S.B."/>
            <person name="Chen Z."/>
            <person name="Dunbar C."/>
            <person name="Freedman E."/>
            <person name="Gearin G."/>
            <person name="Gellesch M."/>
            <person name="Goldberg J."/>
            <person name="Griggs A."/>
            <person name="Gujja S."/>
            <person name="Heiman D."/>
            <person name="Howarth C."/>
            <person name="Larson L."/>
            <person name="Lui A."/>
            <person name="MacDonald P.J.P."/>
            <person name="Mehta T."/>
            <person name="Montmayeur A."/>
            <person name="Murphy C."/>
            <person name="Neiman D."/>
            <person name="Pearson M."/>
            <person name="Priest M."/>
            <person name="Roberts A."/>
            <person name="Saif S."/>
            <person name="Shea T."/>
            <person name="Shenoy N."/>
            <person name="Sisk P."/>
            <person name="Stolte C."/>
            <person name="Sykes S."/>
            <person name="Yandava C."/>
            <person name="Wortman J."/>
            <person name="Nusbaum C."/>
            <person name="Birren B."/>
        </authorList>
    </citation>
    <scope>NUCLEOTIDE SEQUENCE</scope>
    <source>
        <strain evidence="1">R3-111a-1</strain>
    </source>
</reference>
<dbReference type="OrthoDB" id="5219619at2759"/>
<dbReference type="eggNOG" id="ENOG502TF39">
    <property type="taxonomic scope" value="Eukaryota"/>
</dbReference>
<dbReference type="AlphaFoldDB" id="J3PET3"/>
<dbReference type="HOGENOM" id="CLU_1475255_0_0_1"/>
<proteinExistence type="predicted"/>
<evidence type="ECO:0000313" key="3">
    <source>
        <dbReference type="Proteomes" id="UP000006039"/>
    </source>
</evidence>
<dbReference type="RefSeq" id="XP_009228169.1">
    <property type="nucleotide sequence ID" value="XM_009229905.1"/>
</dbReference>
<evidence type="ECO:0000313" key="2">
    <source>
        <dbReference type="EnsemblFungi" id="EJT70991"/>
    </source>
</evidence>
<dbReference type="VEuPathDB" id="FungiDB:GGTG_12012"/>
<dbReference type="EMBL" id="GL385401">
    <property type="protein sequence ID" value="EJT70991.1"/>
    <property type="molecule type" value="Genomic_DNA"/>
</dbReference>
<dbReference type="Proteomes" id="UP000006039">
    <property type="component" value="Unassembled WGS sequence"/>
</dbReference>
<dbReference type="EnsemblFungi" id="EJT70991">
    <property type="protein sequence ID" value="EJT70991"/>
    <property type="gene ID" value="GGTG_12012"/>
</dbReference>
<reference evidence="2" key="4">
    <citation type="journal article" date="2015" name="G3 (Bethesda)">
        <title>Genome sequences of three phytopathogenic species of the Magnaporthaceae family of fungi.</title>
        <authorList>
            <person name="Okagaki L.H."/>
            <person name="Nunes C.C."/>
            <person name="Sailsbery J."/>
            <person name="Clay B."/>
            <person name="Brown D."/>
            <person name="John T."/>
            <person name="Oh Y."/>
            <person name="Young N."/>
            <person name="Fitzgerald M."/>
            <person name="Haas B.J."/>
            <person name="Zeng Q."/>
            <person name="Young S."/>
            <person name="Adiconis X."/>
            <person name="Fan L."/>
            <person name="Levin J.Z."/>
            <person name="Mitchell T.K."/>
            <person name="Okubara P.A."/>
            <person name="Farman M.L."/>
            <person name="Kohn L.M."/>
            <person name="Birren B."/>
            <person name="Ma L.-J."/>
            <person name="Dean R.A."/>
        </authorList>
    </citation>
    <scope>NUCLEOTIDE SEQUENCE</scope>
    <source>
        <strain evidence="2">R3-111a-1</strain>
    </source>
</reference>
<reference evidence="1" key="2">
    <citation type="submission" date="2010-07" db="EMBL/GenBank/DDBJ databases">
        <authorList>
            <consortium name="The Broad Institute Genome Sequencing Platform"/>
            <consortium name="Broad Institute Genome Sequencing Center for Infectious Disease"/>
            <person name="Ma L.-J."/>
            <person name="Dead R."/>
            <person name="Young S."/>
            <person name="Zeng Q."/>
            <person name="Koehrsen M."/>
            <person name="Alvarado L."/>
            <person name="Berlin A."/>
            <person name="Chapman S.B."/>
            <person name="Chen Z."/>
            <person name="Freedman E."/>
            <person name="Gellesch M."/>
            <person name="Goldberg J."/>
            <person name="Griggs A."/>
            <person name="Gujja S."/>
            <person name="Heilman E.R."/>
            <person name="Heiman D."/>
            <person name="Hepburn T."/>
            <person name="Howarth C."/>
            <person name="Jen D."/>
            <person name="Larson L."/>
            <person name="Mehta T."/>
            <person name="Neiman D."/>
            <person name="Pearson M."/>
            <person name="Roberts A."/>
            <person name="Saif S."/>
            <person name="Shea T."/>
            <person name="Shenoy N."/>
            <person name="Sisk P."/>
            <person name="Stolte C."/>
            <person name="Sykes S."/>
            <person name="Walk T."/>
            <person name="White J."/>
            <person name="Yandava C."/>
            <person name="Haas B."/>
            <person name="Nusbaum C."/>
            <person name="Birren B."/>
        </authorList>
    </citation>
    <scope>NUCLEOTIDE SEQUENCE</scope>
    <source>
        <strain evidence="1">R3-111a-1</strain>
    </source>
</reference>
<evidence type="ECO:0000313" key="1">
    <source>
        <dbReference type="EMBL" id="EJT70991.1"/>
    </source>
</evidence>
<protein>
    <submittedName>
        <fullName evidence="1 2">Uncharacterized protein</fullName>
    </submittedName>
</protein>
<gene>
    <name evidence="2" type="primary">20352470</name>
    <name evidence="1" type="ORF">GGTG_12012</name>
</gene>
<keyword evidence="3" id="KW-1185">Reference proteome</keyword>
<accession>J3PET3</accession>
<reference evidence="2" key="5">
    <citation type="submission" date="2018-04" db="UniProtKB">
        <authorList>
            <consortium name="EnsemblFungi"/>
        </authorList>
    </citation>
    <scope>IDENTIFICATION</scope>
    <source>
        <strain evidence="2">R3-111a-1</strain>
    </source>
</reference>
<name>J3PET3_GAET3</name>
<dbReference type="GeneID" id="20352470"/>
<organism evidence="1">
    <name type="scientific">Gaeumannomyces tritici (strain R3-111a-1)</name>
    <name type="common">Wheat and barley take-all root rot fungus</name>
    <name type="synonym">Gaeumannomyces graminis var. tritici</name>
    <dbReference type="NCBI Taxonomy" id="644352"/>
    <lineage>
        <taxon>Eukaryota</taxon>
        <taxon>Fungi</taxon>
        <taxon>Dikarya</taxon>
        <taxon>Ascomycota</taxon>
        <taxon>Pezizomycotina</taxon>
        <taxon>Sordariomycetes</taxon>
        <taxon>Sordariomycetidae</taxon>
        <taxon>Magnaporthales</taxon>
        <taxon>Magnaporthaceae</taxon>
        <taxon>Gaeumannomyces</taxon>
    </lineage>
</organism>